<feature type="region of interest" description="Disordered" evidence="1">
    <location>
        <begin position="14"/>
        <end position="41"/>
    </location>
</feature>
<evidence type="ECO:0000313" key="2">
    <source>
        <dbReference type="EMBL" id="CAI9165749.1"/>
    </source>
</evidence>
<name>A0ABN8Z1F4_RANTA</name>
<accession>A0ABN8Z1F4</accession>
<sequence length="236" mass="24311">MPWESWGREAARLGGLGHLQSPGVGSARAGGQEAVRGSTGAARGLHQLCDPLKALARSPAGLGMGAEGQVGEAPELPQRPSETSGCSTHHGPAQGRAGPDAQRPSASADRSPRLCGSCSVVYKSTGGPLRVDRPASKNGARSPGRGGSAVVRSRLLVWACGGAGGVTAEVGARVDPPDRKQLRRSGPWTRGPAEAPHRLQVALCPRVARVAALTLLFLSRRDPRNLRLIQGSGVLS</sequence>
<gene>
    <name evidence="2" type="ORF">MRATA1EN1_LOCUS14711</name>
</gene>
<dbReference type="EMBL" id="OX459961">
    <property type="protein sequence ID" value="CAI9165749.1"/>
    <property type="molecule type" value="Genomic_DNA"/>
</dbReference>
<evidence type="ECO:0000313" key="3">
    <source>
        <dbReference type="Proteomes" id="UP001176941"/>
    </source>
</evidence>
<organism evidence="2 3">
    <name type="scientific">Rangifer tarandus platyrhynchus</name>
    <name type="common">Svalbard reindeer</name>
    <dbReference type="NCBI Taxonomy" id="3082113"/>
    <lineage>
        <taxon>Eukaryota</taxon>
        <taxon>Metazoa</taxon>
        <taxon>Chordata</taxon>
        <taxon>Craniata</taxon>
        <taxon>Vertebrata</taxon>
        <taxon>Euteleostomi</taxon>
        <taxon>Mammalia</taxon>
        <taxon>Eutheria</taxon>
        <taxon>Laurasiatheria</taxon>
        <taxon>Artiodactyla</taxon>
        <taxon>Ruminantia</taxon>
        <taxon>Pecora</taxon>
        <taxon>Cervidae</taxon>
        <taxon>Odocoileinae</taxon>
        <taxon>Rangifer</taxon>
    </lineage>
</organism>
<keyword evidence="3" id="KW-1185">Reference proteome</keyword>
<feature type="region of interest" description="Disordered" evidence="1">
    <location>
        <begin position="58"/>
        <end position="114"/>
    </location>
</feature>
<proteinExistence type="predicted"/>
<dbReference type="Proteomes" id="UP001176941">
    <property type="component" value="Chromosome 25"/>
</dbReference>
<feature type="region of interest" description="Disordered" evidence="1">
    <location>
        <begin position="126"/>
        <end position="147"/>
    </location>
</feature>
<evidence type="ECO:0000256" key="1">
    <source>
        <dbReference type="SAM" id="MobiDB-lite"/>
    </source>
</evidence>
<reference evidence="2" key="1">
    <citation type="submission" date="2023-04" db="EMBL/GenBank/DDBJ databases">
        <authorList>
            <consortium name="ELIXIR-Norway"/>
        </authorList>
    </citation>
    <scope>NUCLEOTIDE SEQUENCE [LARGE SCALE GENOMIC DNA]</scope>
</reference>
<protein>
    <submittedName>
        <fullName evidence="2">Uncharacterized protein</fullName>
    </submittedName>
</protein>